<feature type="signal peptide" evidence="1">
    <location>
        <begin position="1"/>
        <end position="22"/>
    </location>
</feature>
<gene>
    <name evidence="3" type="primary">LOC112679969</name>
</gene>
<protein>
    <submittedName>
        <fullName evidence="3">Uncharacterized protein LOC112679969</fullName>
    </submittedName>
</protein>
<name>A0A8B8F4J1_9HEMI</name>
<proteinExistence type="predicted"/>
<dbReference type="RefSeq" id="XP_025405709.1">
    <property type="nucleotide sequence ID" value="XM_025549924.1"/>
</dbReference>
<keyword evidence="1" id="KW-0732">Signal</keyword>
<evidence type="ECO:0000256" key="1">
    <source>
        <dbReference type="SAM" id="SignalP"/>
    </source>
</evidence>
<dbReference type="Proteomes" id="UP000694846">
    <property type="component" value="Unplaced"/>
</dbReference>
<accession>A0A8B8F4J1</accession>
<dbReference type="AlphaFoldDB" id="A0A8B8F4J1"/>
<keyword evidence="2" id="KW-1185">Reference proteome</keyword>
<evidence type="ECO:0000313" key="2">
    <source>
        <dbReference type="Proteomes" id="UP000694846"/>
    </source>
</evidence>
<dbReference type="GeneID" id="112679969"/>
<sequence>MLHRFKFILKLLLGHYSSLFNAKPNSEEQTDSLGKSPTQNVCFDFEISNILIKILPICHAPSSYKNKKCSSIIDNFPEALVGIYKLRGSIKIDKSTTCNDIEERKYLKFNLIANKLEAKVYKSNITHSLLKINTIEWKKLENYCIENISDSLLNIDNVKFESSKDNYLLFYYIIHSLITKSQCDQMYTDDCFINSELLQSNLDFIVLFWEIKDIRICCILQKQSSNFDITVKNISANTIKLNDNNQFCSKIITLKSNKLGDIIHPILHIIVQIPSENVTQMSLLFIKTAEIAINIDPLFFEWLVYAPDYRENPIDSLACLDNRVENDLSYNLSVEDQLENKPKRFHWFEKLESTAVFIEFSAVTLNFPNDVLSIAEISFIDEKIDMKRWLEILSDHNIDVLVMSISRLTINCAIESQQVENYFDEFPVNFPESLWSSYSNFRFLFSQ</sequence>
<organism evidence="2 3">
    <name type="scientific">Sipha flava</name>
    <name type="common">yellow sugarcane aphid</name>
    <dbReference type="NCBI Taxonomy" id="143950"/>
    <lineage>
        <taxon>Eukaryota</taxon>
        <taxon>Metazoa</taxon>
        <taxon>Ecdysozoa</taxon>
        <taxon>Arthropoda</taxon>
        <taxon>Hexapoda</taxon>
        <taxon>Insecta</taxon>
        <taxon>Pterygota</taxon>
        <taxon>Neoptera</taxon>
        <taxon>Paraneoptera</taxon>
        <taxon>Hemiptera</taxon>
        <taxon>Sternorrhyncha</taxon>
        <taxon>Aphidomorpha</taxon>
        <taxon>Aphidoidea</taxon>
        <taxon>Aphididae</taxon>
        <taxon>Sipha</taxon>
    </lineage>
</organism>
<reference evidence="3" key="1">
    <citation type="submission" date="2025-08" db="UniProtKB">
        <authorList>
            <consortium name="RefSeq"/>
        </authorList>
    </citation>
    <scope>IDENTIFICATION</scope>
    <source>
        <tissue evidence="3">Whole body</tissue>
    </source>
</reference>
<feature type="chain" id="PRO_5034528461" evidence="1">
    <location>
        <begin position="23"/>
        <end position="447"/>
    </location>
</feature>
<evidence type="ECO:0000313" key="3">
    <source>
        <dbReference type="RefSeq" id="XP_025405709.1"/>
    </source>
</evidence>